<evidence type="ECO:0000313" key="2">
    <source>
        <dbReference type="EMBL" id="MFD1382318.1"/>
    </source>
</evidence>
<sequence length="249" mass="26906">MNDEAINRYSRQMLLTNFDVDGQQSLLEKHAVIIGAGGLGNIAAGYLAGAGVGRLTIIDDDQVELSNLPRQIMYAESDIGVSKAIALQQALLSRNASAVVTAVETRVSESNVEALLLNADVILDCCDNFQTRQLVHRWALVNKVALINGAAIRWEGQQVNFRYDLVSTPCYECLYPELSDQQLSCNVSGIIGPVVGVVGVQQALEAIKVLSGKGDAKHGILRLFDGLTGDWRAMRLSTDSECAVCQVEN</sequence>
<gene>
    <name evidence="2" type="ORF">ACFQ45_03015</name>
</gene>
<dbReference type="RefSeq" id="WP_377365199.1">
    <property type="nucleotide sequence ID" value="NZ_JBHTMN010000004.1"/>
</dbReference>
<dbReference type="Gene3D" id="3.40.50.720">
    <property type="entry name" value="NAD(P)-binding Rossmann-like Domain"/>
    <property type="match status" value="1"/>
</dbReference>
<accession>A0ABW4AYE0</accession>
<reference evidence="3" key="1">
    <citation type="journal article" date="2019" name="Int. J. Syst. Evol. Microbiol.">
        <title>The Global Catalogue of Microorganisms (GCM) 10K type strain sequencing project: providing services to taxonomists for standard genome sequencing and annotation.</title>
        <authorList>
            <consortium name="The Broad Institute Genomics Platform"/>
            <consortium name="The Broad Institute Genome Sequencing Center for Infectious Disease"/>
            <person name="Wu L."/>
            <person name="Ma J."/>
        </authorList>
    </citation>
    <scope>NUCLEOTIDE SEQUENCE [LARGE SCALE GENOMIC DNA]</scope>
    <source>
        <strain evidence="3">JCM 30774</strain>
    </source>
</reference>
<dbReference type="PANTHER" id="PTHR10953">
    <property type="entry name" value="UBIQUITIN-ACTIVATING ENZYME E1"/>
    <property type="match status" value="1"/>
</dbReference>
<dbReference type="InterPro" id="IPR045886">
    <property type="entry name" value="ThiF/MoeB/HesA"/>
</dbReference>
<comment type="caution">
    <text evidence="2">The sequence shown here is derived from an EMBL/GenBank/DDBJ whole genome shotgun (WGS) entry which is preliminary data.</text>
</comment>
<organism evidence="2 3">
    <name type="scientific">Rhodanobacter aciditrophus</name>
    <dbReference type="NCBI Taxonomy" id="1623218"/>
    <lineage>
        <taxon>Bacteria</taxon>
        <taxon>Pseudomonadati</taxon>
        <taxon>Pseudomonadota</taxon>
        <taxon>Gammaproteobacteria</taxon>
        <taxon>Lysobacterales</taxon>
        <taxon>Rhodanobacteraceae</taxon>
        <taxon>Rhodanobacter</taxon>
    </lineage>
</organism>
<dbReference type="Pfam" id="PF00899">
    <property type="entry name" value="ThiF"/>
    <property type="match status" value="1"/>
</dbReference>
<dbReference type="InterPro" id="IPR000594">
    <property type="entry name" value="ThiF_NAD_FAD-bd"/>
</dbReference>
<dbReference type="EMBL" id="JBHTMN010000004">
    <property type="protein sequence ID" value="MFD1382318.1"/>
    <property type="molecule type" value="Genomic_DNA"/>
</dbReference>
<dbReference type="Proteomes" id="UP001597059">
    <property type="component" value="Unassembled WGS sequence"/>
</dbReference>
<protein>
    <submittedName>
        <fullName evidence="2">HesA/MoeB/ThiF family protein</fullName>
    </submittedName>
</protein>
<evidence type="ECO:0000259" key="1">
    <source>
        <dbReference type="Pfam" id="PF00899"/>
    </source>
</evidence>
<dbReference type="SUPFAM" id="SSF69572">
    <property type="entry name" value="Activating enzymes of the ubiquitin-like proteins"/>
    <property type="match status" value="1"/>
</dbReference>
<keyword evidence="3" id="KW-1185">Reference proteome</keyword>
<feature type="domain" description="THIF-type NAD/FAD binding fold" evidence="1">
    <location>
        <begin position="9"/>
        <end position="242"/>
    </location>
</feature>
<proteinExistence type="predicted"/>
<name>A0ABW4AYE0_9GAMM</name>
<dbReference type="PANTHER" id="PTHR10953:SF240">
    <property type="entry name" value="SULFUR CARRIER PROTEIN THIS ADENYLYLTRANSFERASE"/>
    <property type="match status" value="1"/>
</dbReference>
<dbReference type="CDD" id="cd00757">
    <property type="entry name" value="ThiF_MoeB_HesA_family"/>
    <property type="match status" value="1"/>
</dbReference>
<evidence type="ECO:0000313" key="3">
    <source>
        <dbReference type="Proteomes" id="UP001597059"/>
    </source>
</evidence>
<dbReference type="InterPro" id="IPR035985">
    <property type="entry name" value="Ubiquitin-activating_enz"/>
</dbReference>